<dbReference type="EMBL" id="CAADFA010000278">
    <property type="protein sequence ID" value="VFJ60707.1"/>
    <property type="molecule type" value="Genomic_DNA"/>
</dbReference>
<evidence type="ECO:0000313" key="1">
    <source>
        <dbReference type="EMBL" id="VFJ60117.1"/>
    </source>
</evidence>
<reference evidence="1" key="1">
    <citation type="submission" date="2019-02" db="EMBL/GenBank/DDBJ databases">
        <authorList>
            <person name="Gruber-Vodicka R. H."/>
            <person name="Seah K. B. B."/>
        </authorList>
    </citation>
    <scope>NUCLEOTIDE SEQUENCE</scope>
    <source>
        <strain evidence="1">BECK_BZ163</strain>
        <strain evidence="3">BECK_BZ164</strain>
        <strain evidence="2">BECK_BZ165</strain>
    </source>
</reference>
<accession>A0A450T0W8</accession>
<sequence length="97" mass="11352">MDWDVMRESVYVESSVISYLMARPSRDIVIAARQAITETWWCERRPGIFNFPENPEQDDQKIRESQEMRSLIELFGSEFSGVGFVYLELRRAGNRTG</sequence>
<dbReference type="EMBL" id="CAADFL010000275">
    <property type="protein sequence ID" value="VFK13292.1"/>
    <property type="molecule type" value="Genomic_DNA"/>
</dbReference>
<evidence type="ECO:0000313" key="2">
    <source>
        <dbReference type="EMBL" id="VFJ60707.1"/>
    </source>
</evidence>
<dbReference type="AlphaFoldDB" id="A0A450T0W8"/>
<name>A0A450T0W8_9GAMM</name>
<dbReference type="EMBL" id="CAADEZ010000256">
    <property type="protein sequence ID" value="VFJ60117.1"/>
    <property type="molecule type" value="Genomic_DNA"/>
</dbReference>
<proteinExistence type="predicted"/>
<evidence type="ECO:0000313" key="3">
    <source>
        <dbReference type="EMBL" id="VFK13292.1"/>
    </source>
</evidence>
<organism evidence="1">
    <name type="scientific">Candidatus Kentrum sp. FM</name>
    <dbReference type="NCBI Taxonomy" id="2126340"/>
    <lineage>
        <taxon>Bacteria</taxon>
        <taxon>Pseudomonadati</taxon>
        <taxon>Pseudomonadota</taxon>
        <taxon>Gammaproteobacteria</taxon>
        <taxon>Candidatus Kentrum</taxon>
    </lineage>
</organism>
<gene>
    <name evidence="1" type="ORF">BECKFM1743A_GA0114220_102565</name>
    <name evidence="3" type="ORF">BECKFM1743B_GA0114221_102754</name>
    <name evidence="2" type="ORF">BECKFM1743C_GA0114222_102785</name>
</gene>
<protein>
    <submittedName>
        <fullName evidence="1">Uncharacterized protein</fullName>
    </submittedName>
</protein>